<dbReference type="Gene3D" id="3.40.920.10">
    <property type="entry name" value="Pyruvate-ferredoxin oxidoreductase, PFOR, domain III"/>
    <property type="match status" value="1"/>
</dbReference>
<dbReference type="EMBL" id="QIBZ01000006">
    <property type="protein sequence ID" value="RNM35466.1"/>
    <property type="molecule type" value="Genomic_DNA"/>
</dbReference>
<dbReference type="SUPFAM" id="SSF53323">
    <property type="entry name" value="Pyruvate-ferredoxin oxidoreductase, PFOR, domain III"/>
    <property type="match status" value="1"/>
</dbReference>
<dbReference type="GeneID" id="98662050"/>
<dbReference type="InterPro" id="IPR019752">
    <property type="entry name" value="Pyrv/ketoisovalerate_OxRed_cat"/>
</dbReference>
<dbReference type="PANTHER" id="PTHR43854">
    <property type="entry name" value="INDOLEPYRUVATE OXIDOREDUCTASE SUBUNIT IORB"/>
    <property type="match status" value="1"/>
</dbReference>
<feature type="domain" description="Pyruvate/ketoisovalerate oxidoreductase catalytic" evidence="2">
    <location>
        <begin position="14"/>
        <end position="188"/>
    </location>
</feature>
<evidence type="ECO:0000313" key="4">
    <source>
        <dbReference type="Proteomes" id="UP000271472"/>
    </source>
</evidence>
<accession>A0A3N0IFW3</accession>
<evidence type="ECO:0000313" key="3">
    <source>
        <dbReference type="EMBL" id="RNM35466.1"/>
    </source>
</evidence>
<protein>
    <submittedName>
        <fullName evidence="3">Pyruvate ferredoxin oxidoreductase</fullName>
    </submittedName>
</protein>
<dbReference type="Pfam" id="PF01558">
    <property type="entry name" value="POR"/>
    <property type="match status" value="1"/>
</dbReference>
<dbReference type="GO" id="GO:0016903">
    <property type="term" value="F:oxidoreductase activity, acting on the aldehyde or oxo group of donors"/>
    <property type="evidence" value="ECO:0007669"/>
    <property type="project" value="InterPro"/>
</dbReference>
<evidence type="ECO:0000259" key="2">
    <source>
        <dbReference type="Pfam" id="PF01558"/>
    </source>
</evidence>
<evidence type="ECO:0000256" key="1">
    <source>
        <dbReference type="ARBA" id="ARBA00023002"/>
    </source>
</evidence>
<dbReference type="InterPro" id="IPR002869">
    <property type="entry name" value="Pyrv_flavodox_OxRed_cen"/>
</dbReference>
<keyword evidence="1" id="KW-0560">Oxidoreductase</keyword>
<gene>
    <name evidence="3" type="ORF">DMP05_04770</name>
</gene>
<dbReference type="Proteomes" id="UP000271472">
    <property type="component" value="Unassembled WGS sequence"/>
</dbReference>
<keyword evidence="3" id="KW-0670">Pyruvate</keyword>
<name>A0A3N0IFW3_9ACTN</name>
<dbReference type="AlphaFoldDB" id="A0A3N0IFW3"/>
<sequence>MSNDTKTVLLSGVGGQGAILAADILSRVAMACGQDVKLSEIHGMAQRGGAVTTVVRLGDSVASMVADKGSVDYLVSFEKVEALRNIEFLKDGGALLVNDEFIKPLPVATGAVQAPSGVVESLEQAGAVLVPAEALAKEAGSVKAVNVVLLGALSTKLSYDEATWLSVIESRVPAKFKDVNIAAFKLGRKFVEECSA</sequence>
<keyword evidence="4" id="KW-1185">Reference proteome</keyword>
<dbReference type="PANTHER" id="PTHR43854:SF1">
    <property type="entry name" value="INDOLEPYRUVATE OXIDOREDUCTASE SUBUNIT IORB"/>
    <property type="match status" value="1"/>
</dbReference>
<reference evidence="4" key="1">
    <citation type="submission" date="2018-05" db="EMBL/GenBank/DDBJ databases">
        <title>Genome Sequencing of selected type strains of the family Eggerthellaceae.</title>
        <authorList>
            <person name="Danylec N."/>
            <person name="Stoll D.A."/>
            <person name="Doetsch A."/>
            <person name="Huch M."/>
        </authorList>
    </citation>
    <scope>NUCLEOTIDE SEQUENCE [LARGE SCALE GENOMIC DNA]</scope>
    <source>
        <strain evidence="4">DSM 22006</strain>
    </source>
</reference>
<dbReference type="OrthoDB" id="9800445at2"/>
<dbReference type="InterPro" id="IPR052198">
    <property type="entry name" value="IorB_Oxidoreductase"/>
</dbReference>
<comment type="caution">
    <text evidence="3">The sequence shown here is derived from an EMBL/GenBank/DDBJ whole genome shotgun (WGS) entry which is preliminary data.</text>
</comment>
<organism evidence="3 4">
    <name type="scientific">Slackia isoflavoniconvertens</name>
    <dbReference type="NCBI Taxonomy" id="572010"/>
    <lineage>
        <taxon>Bacteria</taxon>
        <taxon>Bacillati</taxon>
        <taxon>Actinomycetota</taxon>
        <taxon>Coriobacteriia</taxon>
        <taxon>Eggerthellales</taxon>
        <taxon>Eggerthellaceae</taxon>
        <taxon>Slackia</taxon>
    </lineage>
</organism>
<dbReference type="RefSeq" id="WP_123219398.1">
    <property type="nucleotide sequence ID" value="NZ_JACHYQ010000001.1"/>
</dbReference>
<proteinExistence type="predicted"/>